<accession>A0A6A7BU02</accession>
<feature type="region of interest" description="Disordered" evidence="4">
    <location>
        <begin position="144"/>
        <end position="169"/>
    </location>
</feature>
<dbReference type="Pfam" id="PF00505">
    <property type="entry name" value="HMG_box"/>
    <property type="match status" value="1"/>
</dbReference>
<evidence type="ECO:0000256" key="3">
    <source>
        <dbReference type="PROSITE-ProRule" id="PRU00267"/>
    </source>
</evidence>
<evidence type="ECO:0000256" key="2">
    <source>
        <dbReference type="ARBA" id="ARBA00023163"/>
    </source>
</evidence>
<reference evidence="6" key="1">
    <citation type="journal article" date="2020" name="Stud. Mycol.">
        <title>101 Dothideomycetes genomes: a test case for predicting lifestyles and emergence of pathogens.</title>
        <authorList>
            <person name="Haridas S."/>
            <person name="Albert R."/>
            <person name="Binder M."/>
            <person name="Bloem J."/>
            <person name="Labutti K."/>
            <person name="Salamov A."/>
            <person name="Andreopoulos B."/>
            <person name="Baker S."/>
            <person name="Barry K."/>
            <person name="Bills G."/>
            <person name="Bluhm B."/>
            <person name="Cannon C."/>
            <person name="Castanera R."/>
            <person name="Culley D."/>
            <person name="Daum C."/>
            <person name="Ezra D."/>
            <person name="Gonzalez J."/>
            <person name="Henrissat B."/>
            <person name="Kuo A."/>
            <person name="Liang C."/>
            <person name="Lipzen A."/>
            <person name="Lutzoni F."/>
            <person name="Magnuson J."/>
            <person name="Mondo S."/>
            <person name="Nolan M."/>
            <person name="Ohm R."/>
            <person name="Pangilinan J."/>
            <person name="Park H.-J."/>
            <person name="Ramirez L."/>
            <person name="Alfaro M."/>
            <person name="Sun H."/>
            <person name="Tritt A."/>
            <person name="Yoshinaga Y."/>
            <person name="Zwiers L.-H."/>
            <person name="Turgeon B."/>
            <person name="Goodwin S."/>
            <person name="Spatafora J."/>
            <person name="Crous P."/>
            <person name="Grigoriev I."/>
        </authorList>
    </citation>
    <scope>NUCLEOTIDE SEQUENCE</scope>
    <source>
        <strain evidence="6">CBS 480.64</strain>
    </source>
</reference>
<feature type="region of interest" description="Disordered" evidence="4">
    <location>
        <begin position="453"/>
        <end position="475"/>
    </location>
</feature>
<keyword evidence="1 3" id="KW-0238">DNA-binding</keyword>
<dbReference type="OrthoDB" id="6247875at2759"/>
<dbReference type="GO" id="GO:0000978">
    <property type="term" value="F:RNA polymerase II cis-regulatory region sequence-specific DNA binding"/>
    <property type="evidence" value="ECO:0007669"/>
    <property type="project" value="TreeGrafter"/>
</dbReference>
<evidence type="ECO:0000313" key="7">
    <source>
        <dbReference type="Proteomes" id="UP000799421"/>
    </source>
</evidence>
<organism evidence="6 7">
    <name type="scientific">Piedraia hortae CBS 480.64</name>
    <dbReference type="NCBI Taxonomy" id="1314780"/>
    <lineage>
        <taxon>Eukaryota</taxon>
        <taxon>Fungi</taxon>
        <taxon>Dikarya</taxon>
        <taxon>Ascomycota</taxon>
        <taxon>Pezizomycotina</taxon>
        <taxon>Dothideomycetes</taxon>
        <taxon>Dothideomycetidae</taxon>
        <taxon>Capnodiales</taxon>
        <taxon>Piedraiaceae</taxon>
        <taxon>Piedraia</taxon>
    </lineage>
</organism>
<feature type="compositionally biased region" description="Pro residues" evidence="4">
    <location>
        <begin position="461"/>
        <end position="474"/>
    </location>
</feature>
<dbReference type="InterPro" id="IPR036910">
    <property type="entry name" value="HMG_box_dom_sf"/>
</dbReference>
<dbReference type="SUPFAM" id="SSF47095">
    <property type="entry name" value="HMG-box"/>
    <property type="match status" value="1"/>
</dbReference>
<feature type="DNA-binding region" description="HMG box" evidence="3">
    <location>
        <begin position="88"/>
        <end position="161"/>
    </location>
</feature>
<sequence length="528" mass="57259">MHPTPQPVFYGGFYSAARPGSHASNCLTLQPQAFQAPFQVPHFQTHPGFALDPQLMEPGPVASEGTTESKRSEPVECICGSGTDKTRVKRPRNAFIFFRIAKAQDIQRQLKAQGLTGALNQKVSMIAGEMWHNASESEKQHYNDKAAEEKARHAAENPGYKYQPRKAGGPRNEKFGTPFCTCGVYEANVQRASQAGNHSIPVPAIQVPVSTASVPLVASKSRALIGASVENLTAFADSNTLFSMEDLFPSPPQPVQFQQNAYPQQNVCSQQSVLQQNADSQQSVPQWDAFSDPASLFTEQTVLPNPGNFLPEQNGSLHPQQVNTNATMDPNVTAAFDLLSIDDWTFGDLSALDEPLDIETPETEVPIITFPKPKQNGAPAQTAEPAVLQSKLALPQYNPALLKFTVPSSSDPSSLSSASPGAELINTDHFNLDHFIIDPEDETTDSLFNDDTDPLFGSLPPTTPQLPASGPPSSPNVSIVTVQGMNRDFEVQAAGPWRRASLEISSRDGIAGKRKFEEEEGVTKRVKV</sequence>
<dbReference type="Proteomes" id="UP000799421">
    <property type="component" value="Unassembled WGS sequence"/>
</dbReference>
<protein>
    <recommendedName>
        <fullName evidence="5">HMG box domain-containing protein</fullName>
    </recommendedName>
</protein>
<dbReference type="GO" id="GO:0030154">
    <property type="term" value="P:cell differentiation"/>
    <property type="evidence" value="ECO:0007669"/>
    <property type="project" value="TreeGrafter"/>
</dbReference>
<dbReference type="PANTHER" id="PTHR10270">
    <property type="entry name" value="SOX TRANSCRIPTION FACTOR"/>
    <property type="match status" value="1"/>
</dbReference>
<dbReference type="PANTHER" id="PTHR10270:SF161">
    <property type="entry name" value="SEX-DETERMINING REGION Y PROTEIN"/>
    <property type="match status" value="1"/>
</dbReference>
<dbReference type="AlphaFoldDB" id="A0A6A7BU02"/>
<keyword evidence="2" id="KW-0804">Transcription</keyword>
<evidence type="ECO:0000256" key="1">
    <source>
        <dbReference type="ARBA" id="ARBA00023125"/>
    </source>
</evidence>
<evidence type="ECO:0000259" key="5">
    <source>
        <dbReference type="PROSITE" id="PS50118"/>
    </source>
</evidence>
<dbReference type="Gene3D" id="1.10.30.10">
    <property type="entry name" value="High mobility group box domain"/>
    <property type="match status" value="1"/>
</dbReference>
<keyword evidence="3" id="KW-0539">Nucleus</keyword>
<dbReference type="GO" id="GO:0001228">
    <property type="term" value="F:DNA-binding transcription activator activity, RNA polymerase II-specific"/>
    <property type="evidence" value="ECO:0007669"/>
    <property type="project" value="TreeGrafter"/>
</dbReference>
<feature type="compositionally biased region" description="Basic and acidic residues" evidence="4">
    <location>
        <begin position="144"/>
        <end position="155"/>
    </location>
</feature>
<name>A0A6A7BU02_9PEZI</name>
<dbReference type="InterPro" id="IPR009071">
    <property type="entry name" value="HMG_box_dom"/>
</dbReference>
<dbReference type="InterPro" id="IPR050140">
    <property type="entry name" value="SRY-related_HMG-box_TF-like"/>
</dbReference>
<dbReference type="CDD" id="cd01389">
    <property type="entry name" value="HMG-box_ROX1-like"/>
    <property type="match status" value="1"/>
</dbReference>
<keyword evidence="7" id="KW-1185">Reference proteome</keyword>
<feature type="domain" description="HMG box" evidence="5">
    <location>
        <begin position="88"/>
        <end position="161"/>
    </location>
</feature>
<dbReference type="EMBL" id="MU006005">
    <property type="protein sequence ID" value="KAF2858664.1"/>
    <property type="molecule type" value="Genomic_DNA"/>
</dbReference>
<evidence type="ECO:0000313" key="6">
    <source>
        <dbReference type="EMBL" id="KAF2858664.1"/>
    </source>
</evidence>
<gene>
    <name evidence="6" type="ORF">K470DRAFT_272244</name>
</gene>
<evidence type="ECO:0000256" key="4">
    <source>
        <dbReference type="SAM" id="MobiDB-lite"/>
    </source>
</evidence>
<proteinExistence type="predicted"/>
<dbReference type="GO" id="GO:0005634">
    <property type="term" value="C:nucleus"/>
    <property type="evidence" value="ECO:0007669"/>
    <property type="project" value="UniProtKB-UniRule"/>
</dbReference>
<dbReference type="PROSITE" id="PS50118">
    <property type="entry name" value="HMG_BOX_2"/>
    <property type="match status" value="1"/>
</dbReference>
<dbReference type="SMART" id="SM00398">
    <property type="entry name" value="HMG"/>
    <property type="match status" value="1"/>
</dbReference>